<gene>
    <name evidence="6" type="ORF">MTE01_26860</name>
</gene>
<dbReference type="InterPro" id="IPR045959">
    <property type="entry name" value="CGDB"/>
</dbReference>
<reference evidence="6 7" key="1">
    <citation type="submission" date="2019-06" db="EMBL/GenBank/DDBJ databases">
        <title>Whole genome shotgun sequence of Microbacterium testaceum NBRC 12675.</title>
        <authorList>
            <person name="Hosoyama A."/>
            <person name="Uohara A."/>
            <person name="Ohji S."/>
            <person name="Ichikawa N."/>
        </authorList>
    </citation>
    <scope>NUCLEOTIDE SEQUENCE [LARGE SCALE GENOMIC DNA]</scope>
    <source>
        <strain evidence="6 7">NBRC 12675</strain>
    </source>
</reference>
<dbReference type="GO" id="GO:0016829">
    <property type="term" value="F:lyase activity"/>
    <property type="evidence" value="ECO:0007669"/>
    <property type="project" value="UniProtKB-KW"/>
</dbReference>
<keyword evidence="1" id="KW-0456">Lyase</keyword>
<sequence>MVCDSCRADEEVIVIPDRIIEQGTLSARDGRTSVDVRLPWYRALPASCISGARLTIDGVEAPAASLRWQMNGEEFTFADMKTNTEQWWFPTDSAVLSGDLTVDAGEHEVRVDLELFIPYIIIADDQVLHIEEHDTKTMTVRQVEEARA</sequence>
<accession>A0A4Y3QNN0</accession>
<feature type="domain" description="C-glycoside deglycosidase beta subunit" evidence="5">
    <location>
        <begin position="33"/>
        <end position="119"/>
    </location>
</feature>
<comment type="caution">
    <text evidence="6">The sequence shown here is derived from an EMBL/GenBank/DDBJ whole genome shotgun (WGS) entry which is preliminary data.</text>
</comment>
<evidence type="ECO:0000256" key="1">
    <source>
        <dbReference type="ARBA" id="ARBA00023239"/>
    </source>
</evidence>
<protein>
    <recommendedName>
        <fullName evidence="4">C-deglycosylation enzyme beta subunit</fullName>
    </recommendedName>
</protein>
<keyword evidence="2" id="KW-0119">Carbohydrate metabolism</keyword>
<evidence type="ECO:0000313" key="6">
    <source>
        <dbReference type="EMBL" id="GEB46741.1"/>
    </source>
</evidence>
<evidence type="ECO:0000256" key="2">
    <source>
        <dbReference type="ARBA" id="ARBA00023277"/>
    </source>
</evidence>
<evidence type="ECO:0000259" key="5">
    <source>
        <dbReference type="Pfam" id="PF19906"/>
    </source>
</evidence>
<dbReference type="AlphaFoldDB" id="A0A4Y3QNN0"/>
<organism evidence="6 7">
    <name type="scientific">Microbacterium testaceum</name>
    <name type="common">Aureobacterium testaceum</name>
    <name type="synonym">Brevibacterium testaceum</name>
    <dbReference type="NCBI Taxonomy" id="2033"/>
    <lineage>
        <taxon>Bacteria</taxon>
        <taxon>Bacillati</taxon>
        <taxon>Actinomycetota</taxon>
        <taxon>Actinomycetes</taxon>
        <taxon>Micrococcales</taxon>
        <taxon>Microbacteriaceae</taxon>
        <taxon>Microbacterium</taxon>
    </lineage>
</organism>
<dbReference type="Pfam" id="PF19906">
    <property type="entry name" value="CGDB"/>
    <property type="match status" value="1"/>
</dbReference>
<dbReference type="EMBL" id="BJML01000009">
    <property type="protein sequence ID" value="GEB46741.1"/>
    <property type="molecule type" value="Genomic_DNA"/>
</dbReference>
<evidence type="ECO:0000256" key="3">
    <source>
        <dbReference type="ARBA" id="ARBA00046336"/>
    </source>
</evidence>
<dbReference type="Proteomes" id="UP000319525">
    <property type="component" value="Unassembled WGS sequence"/>
</dbReference>
<name>A0A4Y3QNN0_MICTE</name>
<evidence type="ECO:0000256" key="4">
    <source>
        <dbReference type="ARBA" id="ARBA00047208"/>
    </source>
</evidence>
<evidence type="ECO:0000313" key="7">
    <source>
        <dbReference type="Proteomes" id="UP000319525"/>
    </source>
</evidence>
<comment type="similarity">
    <text evidence="3">Belongs to the C-glycoside deglycosidase beta subunit family.</text>
</comment>
<proteinExistence type="inferred from homology"/>